<comment type="caution">
    <text evidence="11">The sequence shown here is derived from an EMBL/GenBank/DDBJ whole genome shotgun (WGS) entry which is preliminary data.</text>
</comment>
<feature type="transmembrane region" description="Helical" evidence="10">
    <location>
        <begin position="144"/>
        <end position="172"/>
    </location>
</feature>
<evidence type="ECO:0000256" key="4">
    <source>
        <dbReference type="ARBA" id="ARBA00022989"/>
    </source>
</evidence>
<evidence type="ECO:0000256" key="10">
    <source>
        <dbReference type="SAM" id="Phobius"/>
    </source>
</evidence>
<dbReference type="PANTHER" id="PTHR43427">
    <property type="entry name" value="CHLORIDE CHANNEL PROTEIN CLC-E"/>
    <property type="match status" value="1"/>
</dbReference>
<feature type="transmembrane region" description="Helical" evidence="10">
    <location>
        <begin position="347"/>
        <end position="373"/>
    </location>
</feature>
<keyword evidence="7" id="KW-0869">Chloride channel</keyword>
<reference evidence="11 12" key="1">
    <citation type="submission" date="2024-06" db="EMBL/GenBank/DDBJ databases">
        <title>Genomic Encyclopedia of Type Strains, Phase IV (KMG-IV): sequencing the most valuable type-strain genomes for metagenomic binning, comparative biology and taxonomic classification.</title>
        <authorList>
            <person name="Goeker M."/>
        </authorList>
    </citation>
    <scope>NUCLEOTIDE SEQUENCE [LARGE SCALE GENOMIC DNA]</scope>
    <source>
        <strain evidence="11 12">DSM 28302</strain>
    </source>
</reference>
<evidence type="ECO:0000256" key="1">
    <source>
        <dbReference type="ARBA" id="ARBA00004141"/>
    </source>
</evidence>
<dbReference type="InterPro" id="IPR001807">
    <property type="entry name" value="ClC"/>
</dbReference>
<feature type="transmembrane region" description="Helical" evidence="10">
    <location>
        <begin position="251"/>
        <end position="269"/>
    </location>
</feature>
<feature type="transmembrane region" description="Helical" evidence="10">
    <location>
        <begin position="12"/>
        <end position="38"/>
    </location>
</feature>
<dbReference type="Gene3D" id="1.10.3080.10">
    <property type="entry name" value="Clc chloride channel"/>
    <property type="match status" value="1"/>
</dbReference>
<dbReference type="Pfam" id="PF00654">
    <property type="entry name" value="Voltage_CLC"/>
    <property type="match status" value="1"/>
</dbReference>
<dbReference type="Proteomes" id="UP001549037">
    <property type="component" value="Unassembled WGS sequence"/>
</dbReference>
<dbReference type="PANTHER" id="PTHR43427:SF6">
    <property type="entry name" value="CHLORIDE CHANNEL PROTEIN CLC-E"/>
    <property type="match status" value="1"/>
</dbReference>
<keyword evidence="4 10" id="KW-1133">Transmembrane helix</keyword>
<evidence type="ECO:0000256" key="7">
    <source>
        <dbReference type="ARBA" id="ARBA00023173"/>
    </source>
</evidence>
<evidence type="ECO:0000256" key="6">
    <source>
        <dbReference type="ARBA" id="ARBA00023136"/>
    </source>
</evidence>
<comment type="subcellular location">
    <subcellularLocation>
        <location evidence="1">Membrane</location>
        <topology evidence="1">Multi-pass membrane protein</topology>
    </subcellularLocation>
</comment>
<dbReference type="InterPro" id="IPR050368">
    <property type="entry name" value="ClC-type_chloride_channel"/>
</dbReference>
<feature type="transmembrane region" description="Helical" evidence="10">
    <location>
        <begin position="289"/>
        <end position="310"/>
    </location>
</feature>
<dbReference type="SUPFAM" id="SSF81340">
    <property type="entry name" value="Clc chloride channel"/>
    <property type="match status" value="1"/>
</dbReference>
<dbReference type="RefSeq" id="WP_354369248.1">
    <property type="nucleotide sequence ID" value="NZ_JBEPLN010000022.1"/>
</dbReference>
<keyword evidence="9" id="KW-0407">Ion channel</keyword>
<sequence length="401" mass="43793">MRSFLSKNNISLLLLSVTLAIMVGVGAIILHCVFDFFWSDILQTSTSGQRSQLVIVSGLISSVGWYFLQRQSNGIISLKKQIFPKTSSEQLPNFGRQMGHILLQIVTVGLGSPIGKEVAPREFGSLLSTYLAKKVSITAEERSVLVAASTVAGLAAIYQIPFASILFAFEIYRIPLTILNFLIIAITSYGATFIANIEISNAPMYHVASQPVNWSILVISSFMTLITIPTAKVFTSLSKSASKHRTKDRRILWQLPVVFVLLALLSYYFPSLLGNGSLLIQSSLDGMRLSDAVALFVLKFIIVLLCLRFGSYGGTMTPSISIGAVFGEVIVLLGGVLGWVKYSPIFIIISACSFLGVTMSAPFTAGMIVYSFIGFQESYMIPILISVGILFSFEFIVKKLK</sequence>
<name>A0ABV2JIV3_9STRE</name>
<evidence type="ECO:0000256" key="5">
    <source>
        <dbReference type="ARBA" id="ARBA00023065"/>
    </source>
</evidence>
<keyword evidence="2" id="KW-0813">Transport</keyword>
<evidence type="ECO:0000256" key="9">
    <source>
        <dbReference type="ARBA" id="ARBA00023303"/>
    </source>
</evidence>
<keyword evidence="12" id="KW-1185">Reference proteome</keyword>
<evidence type="ECO:0000313" key="12">
    <source>
        <dbReference type="Proteomes" id="UP001549037"/>
    </source>
</evidence>
<feature type="transmembrane region" description="Helical" evidence="10">
    <location>
        <begin position="322"/>
        <end position="340"/>
    </location>
</feature>
<feature type="transmembrane region" description="Helical" evidence="10">
    <location>
        <begin position="379"/>
        <end position="397"/>
    </location>
</feature>
<gene>
    <name evidence="11" type="ORF">ABID28_001350</name>
</gene>
<protein>
    <submittedName>
        <fullName evidence="11">H+/Cl- antiporter ClcA</fullName>
    </submittedName>
</protein>
<dbReference type="InterPro" id="IPR014743">
    <property type="entry name" value="Cl-channel_core"/>
</dbReference>
<feature type="transmembrane region" description="Helical" evidence="10">
    <location>
        <begin position="50"/>
        <end position="68"/>
    </location>
</feature>
<organism evidence="11 12">
    <name type="scientific">Streptococcus porcorum</name>
    <dbReference type="NCBI Taxonomy" id="701526"/>
    <lineage>
        <taxon>Bacteria</taxon>
        <taxon>Bacillati</taxon>
        <taxon>Bacillota</taxon>
        <taxon>Bacilli</taxon>
        <taxon>Lactobacillales</taxon>
        <taxon>Streptococcaceae</taxon>
        <taxon>Streptococcus</taxon>
    </lineage>
</organism>
<keyword evidence="6 10" id="KW-0472">Membrane</keyword>
<evidence type="ECO:0000256" key="3">
    <source>
        <dbReference type="ARBA" id="ARBA00022692"/>
    </source>
</evidence>
<evidence type="ECO:0000256" key="2">
    <source>
        <dbReference type="ARBA" id="ARBA00022448"/>
    </source>
</evidence>
<keyword evidence="3 10" id="KW-0812">Transmembrane</keyword>
<proteinExistence type="predicted"/>
<keyword evidence="8" id="KW-0868">Chloride</keyword>
<evidence type="ECO:0000256" key="8">
    <source>
        <dbReference type="ARBA" id="ARBA00023214"/>
    </source>
</evidence>
<keyword evidence="5" id="KW-0406">Ion transport</keyword>
<dbReference type="EMBL" id="JBEPLN010000022">
    <property type="protein sequence ID" value="MET3634691.1"/>
    <property type="molecule type" value="Genomic_DNA"/>
</dbReference>
<feature type="transmembrane region" description="Helical" evidence="10">
    <location>
        <begin position="178"/>
        <end position="199"/>
    </location>
</feature>
<evidence type="ECO:0000313" key="11">
    <source>
        <dbReference type="EMBL" id="MET3634691.1"/>
    </source>
</evidence>
<feature type="transmembrane region" description="Helical" evidence="10">
    <location>
        <begin position="211"/>
        <end position="231"/>
    </location>
</feature>
<accession>A0ABV2JIV3</accession>